<dbReference type="SUPFAM" id="SSF54236">
    <property type="entry name" value="Ubiquitin-like"/>
    <property type="match status" value="1"/>
</dbReference>
<dbReference type="Pfam" id="PF00789">
    <property type="entry name" value="UBX"/>
    <property type="match status" value="1"/>
</dbReference>
<sequence>MDHEPISMASRLPDDALSSPSPSPSPSPPPQPPVASTSTAHPEPGPARTITLTSVSPVDPNKRRDFSYRYYAPSSSALDSATRSFLDLPESYFQPLPSEIQHAHASSVKRREDLVDRPLLTQKLRDQHQRDHDRDKARRWPHTRIRIRWPDRTLLEGVLPSTDKVVHLYEFVRIALRPDARDVPFVLYQTPPRTEYRRGAPHLKGKSLIDLDFTPSSAFYIKFEGPDTPLVDALNDHKRAPPLVDELLGALAELPAPPTFDPRDGEATDGEGKGKGKGTVGETDEERKKREKEDKLRRLLGGGGKGRGGVTPSWMKVGKDAHKK</sequence>
<feature type="compositionally biased region" description="Gly residues" evidence="1">
    <location>
        <begin position="300"/>
        <end position="309"/>
    </location>
</feature>
<name>A0A0P9EIH4_RHOGW</name>
<dbReference type="Gene3D" id="3.10.20.90">
    <property type="entry name" value="Phosphatidylinositol 3-kinase Catalytic Subunit, Chain A, domain 1"/>
    <property type="match status" value="1"/>
</dbReference>
<dbReference type="OMA" id="MNANTFP"/>
<reference evidence="3 4" key="1">
    <citation type="journal article" date="2015" name="Front. Microbiol.">
        <title>Genome sequence of the plant growth promoting endophytic yeast Rhodotorula graminis WP1.</title>
        <authorList>
            <person name="Firrincieli A."/>
            <person name="Otillar R."/>
            <person name="Salamov A."/>
            <person name="Schmutz J."/>
            <person name="Khan Z."/>
            <person name="Redman R.S."/>
            <person name="Fleck N.D."/>
            <person name="Lindquist E."/>
            <person name="Grigoriev I.V."/>
            <person name="Doty S.L."/>
        </authorList>
    </citation>
    <scope>NUCLEOTIDE SEQUENCE [LARGE SCALE GENOMIC DNA]</scope>
    <source>
        <strain evidence="3 4">WP1</strain>
    </source>
</reference>
<protein>
    <recommendedName>
        <fullName evidence="2">UBX domain-containing protein</fullName>
    </recommendedName>
</protein>
<dbReference type="PROSITE" id="PS50033">
    <property type="entry name" value="UBX"/>
    <property type="match status" value="1"/>
</dbReference>
<evidence type="ECO:0000313" key="3">
    <source>
        <dbReference type="EMBL" id="KPV73135.1"/>
    </source>
</evidence>
<dbReference type="GO" id="GO:0005634">
    <property type="term" value="C:nucleus"/>
    <property type="evidence" value="ECO:0007669"/>
    <property type="project" value="TreeGrafter"/>
</dbReference>
<feature type="region of interest" description="Disordered" evidence="1">
    <location>
        <begin position="254"/>
        <end position="324"/>
    </location>
</feature>
<dbReference type="Proteomes" id="UP000053890">
    <property type="component" value="Unassembled WGS sequence"/>
</dbReference>
<dbReference type="PANTHER" id="PTHR46467">
    <property type="entry name" value="TETHER CONTAINING UBX DOMAIN FOR GLUT4"/>
    <property type="match status" value="1"/>
</dbReference>
<feature type="compositionally biased region" description="Basic and acidic residues" evidence="1">
    <location>
        <begin position="285"/>
        <end position="297"/>
    </location>
</feature>
<evidence type="ECO:0000259" key="2">
    <source>
        <dbReference type="PROSITE" id="PS50033"/>
    </source>
</evidence>
<gene>
    <name evidence="3" type="ORF">RHOBADRAFT_55357</name>
</gene>
<organism evidence="3 4">
    <name type="scientific">Rhodotorula graminis (strain WP1)</name>
    <dbReference type="NCBI Taxonomy" id="578459"/>
    <lineage>
        <taxon>Eukaryota</taxon>
        <taxon>Fungi</taxon>
        <taxon>Dikarya</taxon>
        <taxon>Basidiomycota</taxon>
        <taxon>Pucciniomycotina</taxon>
        <taxon>Microbotryomycetes</taxon>
        <taxon>Sporidiobolales</taxon>
        <taxon>Sporidiobolaceae</taxon>
        <taxon>Rhodotorula</taxon>
    </lineage>
</organism>
<feature type="compositionally biased region" description="Pro residues" evidence="1">
    <location>
        <begin position="21"/>
        <end position="33"/>
    </location>
</feature>
<feature type="compositionally biased region" description="Basic and acidic residues" evidence="1">
    <location>
        <begin position="261"/>
        <end position="274"/>
    </location>
</feature>
<dbReference type="PANTHER" id="PTHR46467:SF1">
    <property type="entry name" value="TETHER CONTAINING UBX DOMAIN FOR GLUT4"/>
    <property type="match status" value="1"/>
</dbReference>
<dbReference type="OrthoDB" id="440781at2759"/>
<dbReference type="GO" id="GO:0012506">
    <property type="term" value="C:vesicle membrane"/>
    <property type="evidence" value="ECO:0007669"/>
    <property type="project" value="TreeGrafter"/>
</dbReference>
<evidence type="ECO:0000256" key="1">
    <source>
        <dbReference type="SAM" id="MobiDB-lite"/>
    </source>
</evidence>
<feature type="region of interest" description="Disordered" evidence="1">
    <location>
        <begin position="1"/>
        <end position="64"/>
    </location>
</feature>
<dbReference type="GO" id="GO:0006886">
    <property type="term" value="P:intracellular protein transport"/>
    <property type="evidence" value="ECO:0007669"/>
    <property type="project" value="TreeGrafter"/>
</dbReference>
<dbReference type="AlphaFoldDB" id="A0A0P9EIH4"/>
<accession>A0A0P9EIH4</accession>
<proteinExistence type="predicted"/>
<feature type="domain" description="UBX" evidence="2">
    <location>
        <begin position="138"/>
        <end position="221"/>
    </location>
</feature>
<dbReference type="InterPro" id="IPR029071">
    <property type="entry name" value="Ubiquitin-like_domsf"/>
</dbReference>
<dbReference type="GeneID" id="28978258"/>
<keyword evidence="4" id="KW-1185">Reference proteome</keyword>
<dbReference type="STRING" id="578459.A0A0P9EIH4"/>
<dbReference type="GO" id="GO:0005737">
    <property type="term" value="C:cytoplasm"/>
    <property type="evidence" value="ECO:0007669"/>
    <property type="project" value="TreeGrafter"/>
</dbReference>
<dbReference type="RefSeq" id="XP_018269184.1">
    <property type="nucleotide sequence ID" value="XM_018417810.1"/>
</dbReference>
<evidence type="ECO:0000313" key="4">
    <source>
        <dbReference type="Proteomes" id="UP000053890"/>
    </source>
</evidence>
<dbReference type="InterPro" id="IPR001012">
    <property type="entry name" value="UBX_dom"/>
</dbReference>
<dbReference type="EMBL" id="KQ474084">
    <property type="protein sequence ID" value="KPV73135.1"/>
    <property type="molecule type" value="Genomic_DNA"/>
</dbReference>